<organism evidence="6 7">
    <name type="scientific">Nocardiopsis suaedae</name>
    <dbReference type="NCBI Taxonomy" id="3018444"/>
    <lineage>
        <taxon>Bacteria</taxon>
        <taxon>Bacillati</taxon>
        <taxon>Actinomycetota</taxon>
        <taxon>Actinomycetes</taxon>
        <taxon>Streptosporangiales</taxon>
        <taxon>Nocardiopsidaceae</taxon>
        <taxon>Nocardiopsis</taxon>
    </lineage>
</organism>
<dbReference type="PROSITE" id="PS51755">
    <property type="entry name" value="OMPR_PHOB"/>
    <property type="match status" value="1"/>
</dbReference>
<dbReference type="PANTHER" id="PTHR47691">
    <property type="entry name" value="REGULATOR-RELATED"/>
    <property type="match status" value="1"/>
</dbReference>
<evidence type="ECO:0000313" key="7">
    <source>
        <dbReference type="Proteomes" id="UP001165685"/>
    </source>
</evidence>
<reference evidence="6" key="1">
    <citation type="submission" date="2023-01" db="EMBL/GenBank/DDBJ databases">
        <title>Draft genome sequence of Nocardiopsis sp. LSu2-4 isolated from halophytes.</title>
        <authorList>
            <person name="Duangmal K."/>
            <person name="Chantavorakit T."/>
        </authorList>
    </citation>
    <scope>NUCLEOTIDE SEQUENCE</scope>
    <source>
        <strain evidence="6">LSu2-4</strain>
    </source>
</reference>
<sequence>MTVRFSILGPLAVRDGAGRPVAVGGTRLRRLLAMLLLAPGRTVGTERLIDGIWGSDAPAGAPNALQALVSRLRKLLGDQAPVVGDASGYRLEVAPEQIDLWRFEDLVRQGRRARARGAAAEAADLLGRALELWRGDPLPEFAEAGGEGEAVRLAEQLRAVQAEHLEARVEAGDPAAALPEIEALAAREPLRERPVELLMRALAASGRTVDALSAYERLRTGLAEELGIDPSERIAELHLRLLRGELEGAAPAEPAPPEPDAADGRGGPEPGAGPGADGPPVRLPASLTAFVARDEELRAALGLLSGERLVTLVGPGGSGKTRLAVETGTRLAAERPDLVPDGVWFIDLAPLRDGAAVPEALLEALGVRERAVTPLQVGGTADDPLARAAEVLSGRRLLLVADNCEHLVGDVADAAERLLAACPGVRVLATSREPLGVTGERLQAVPPLALPPEGAGAEEAAGYASVRLFADRVRAWRPSFAVDASTAGPVVRICRELDGMPLALELAAARVRAMPLPQLAERLTDRFRLLASGPRQVRPRHQTLQAVVDWSWELLDGAEQALLRRLSVFAGGASLDAVEAVCADEALDPARSGAPGPGPGPGGGTVGGRDVWSVLFALVDKSLVEADGADAGGHGQPRYRMLETVRAYGAQRLAESGERDRARTAHARYMRWLWRAAEEPLRGPGQLEWLARLREEHENYAAAVRRTVASGDAGAALDLVHTAFLYGMRVDAWSDLSRWAEEALALAGDAPPPGHELAYAECRFAHTIEKDMGRRASGPKQAGEVVEAIRAELEDIERTVQAVGERCEDHLSLAFVPVFLAMLGRDPEGTVERLDAAARRGGPWRRAYLGAFTATLVMQSFPGRSGEALDRLRAAGDEVRRGGDRWVLTHVLFLLAELEGFEDVERADELMEEAVRTTRELGLADQLAALLGHWAVIAARAGRVEWAAATLDEAEASAATPDTRQSLSFYRAEVELRSGAPEAARDRLLELLFGVEQSNSVSRLHMEPLWRTVLCRAYLASGDADEARRAAAEAWGLLDTWLQGQQAAVVAEAASLILGAAGGRAAEAAGLLGAAQALRGLPFSTDGTLRALVRDLAKELGRDRYEEEYARGASAGPEGAAEMVGRVVGAWG</sequence>
<evidence type="ECO:0000256" key="1">
    <source>
        <dbReference type="ARBA" id="ARBA00005820"/>
    </source>
</evidence>
<keyword evidence="7" id="KW-1185">Reference proteome</keyword>
<dbReference type="SUPFAM" id="SSF48452">
    <property type="entry name" value="TPR-like"/>
    <property type="match status" value="1"/>
</dbReference>
<feature type="region of interest" description="Disordered" evidence="4">
    <location>
        <begin position="249"/>
        <end position="282"/>
    </location>
</feature>
<dbReference type="PRINTS" id="PR00364">
    <property type="entry name" value="DISEASERSIST"/>
</dbReference>
<dbReference type="EMBL" id="JAQFWP010000111">
    <property type="protein sequence ID" value="MDA2808869.1"/>
    <property type="molecule type" value="Genomic_DNA"/>
</dbReference>
<dbReference type="InterPro" id="IPR027417">
    <property type="entry name" value="P-loop_NTPase"/>
</dbReference>
<dbReference type="InterPro" id="IPR005158">
    <property type="entry name" value="BTAD"/>
</dbReference>
<dbReference type="Proteomes" id="UP001165685">
    <property type="component" value="Unassembled WGS sequence"/>
</dbReference>
<dbReference type="InterPro" id="IPR058852">
    <property type="entry name" value="HTH_77"/>
</dbReference>
<gene>
    <name evidence="6" type="ORF">O4U47_30470</name>
</gene>
<dbReference type="Pfam" id="PF03704">
    <property type="entry name" value="BTAD"/>
    <property type="match status" value="1"/>
</dbReference>
<dbReference type="InterPro" id="IPR011990">
    <property type="entry name" value="TPR-like_helical_dom_sf"/>
</dbReference>
<evidence type="ECO:0000313" key="6">
    <source>
        <dbReference type="EMBL" id="MDA2808869.1"/>
    </source>
</evidence>
<dbReference type="InterPro" id="IPR049945">
    <property type="entry name" value="AAA_22"/>
</dbReference>
<dbReference type="PANTHER" id="PTHR47691:SF3">
    <property type="entry name" value="HTH-TYPE TRANSCRIPTIONAL REGULATOR RV0890C-RELATED"/>
    <property type="match status" value="1"/>
</dbReference>
<dbReference type="SMART" id="SM01043">
    <property type="entry name" value="BTAD"/>
    <property type="match status" value="1"/>
</dbReference>
<name>A0ABT4TW01_9ACTN</name>
<proteinExistence type="inferred from homology"/>
<dbReference type="SMART" id="SM00862">
    <property type="entry name" value="Trans_reg_C"/>
    <property type="match status" value="1"/>
</dbReference>
<dbReference type="RefSeq" id="WP_270681455.1">
    <property type="nucleotide sequence ID" value="NZ_JAQFWP010000111.1"/>
</dbReference>
<evidence type="ECO:0000256" key="2">
    <source>
        <dbReference type="ARBA" id="ARBA00023125"/>
    </source>
</evidence>
<dbReference type="Gene3D" id="1.25.40.10">
    <property type="entry name" value="Tetratricopeptide repeat domain"/>
    <property type="match status" value="1"/>
</dbReference>
<dbReference type="Gene3D" id="3.40.50.300">
    <property type="entry name" value="P-loop containing nucleotide triphosphate hydrolases"/>
    <property type="match status" value="1"/>
</dbReference>
<evidence type="ECO:0000256" key="3">
    <source>
        <dbReference type="PROSITE-ProRule" id="PRU01091"/>
    </source>
</evidence>
<feature type="compositionally biased region" description="Gly residues" evidence="4">
    <location>
        <begin position="264"/>
        <end position="276"/>
    </location>
</feature>
<dbReference type="InterPro" id="IPR036388">
    <property type="entry name" value="WH-like_DNA-bd_sf"/>
</dbReference>
<dbReference type="InterPro" id="IPR001867">
    <property type="entry name" value="OmpR/PhoB-type_DNA-bd"/>
</dbReference>
<dbReference type="CDD" id="cd15831">
    <property type="entry name" value="BTAD"/>
    <property type="match status" value="1"/>
</dbReference>
<dbReference type="SUPFAM" id="SSF46894">
    <property type="entry name" value="C-terminal effector domain of the bipartite response regulators"/>
    <property type="match status" value="1"/>
</dbReference>
<evidence type="ECO:0000259" key="5">
    <source>
        <dbReference type="PROSITE" id="PS51755"/>
    </source>
</evidence>
<dbReference type="InterPro" id="IPR016032">
    <property type="entry name" value="Sig_transdc_resp-reg_C-effctor"/>
</dbReference>
<dbReference type="Pfam" id="PF25872">
    <property type="entry name" value="HTH_77"/>
    <property type="match status" value="1"/>
</dbReference>
<comment type="caution">
    <text evidence="6">The sequence shown here is derived from an EMBL/GenBank/DDBJ whole genome shotgun (WGS) entry which is preliminary data.</text>
</comment>
<dbReference type="SUPFAM" id="SSF52540">
    <property type="entry name" value="P-loop containing nucleoside triphosphate hydrolases"/>
    <property type="match status" value="1"/>
</dbReference>
<keyword evidence="2 3" id="KW-0238">DNA-binding</keyword>
<feature type="domain" description="OmpR/PhoB-type" evidence="5">
    <location>
        <begin position="1"/>
        <end position="93"/>
    </location>
</feature>
<dbReference type="Gene3D" id="1.10.10.10">
    <property type="entry name" value="Winged helix-like DNA-binding domain superfamily/Winged helix DNA-binding domain"/>
    <property type="match status" value="1"/>
</dbReference>
<dbReference type="Pfam" id="PF13401">
    <property type="entry name" value="AAA_22"/>
    <property type="match status" value="1"/>
</dbReference>
<dbReference type="Pfam" id="PF00486">
    <property type="entry name" value="Trans_reg_C"/>
    <property type="match status" value="1"/>
</dbReference>
<protein>
    <submittedName>
        <fullName evidence="6">BTAD domain-containing putative transcriptional regulator</fullName>
    </submittedName>
</protein>
<feature type="DNA-binding region" description="OmpR/PhoB-type" evidence="3">
    <location>
        <begin position="1"/>
        <end position="93"/>
    </location>
</feature>
<accession>A0ABT4TW01</accession>
<evidence type="ECO:0000256" key="4">
    <source>
        <dbReference type="SAM" id="MobiDB-lite"/>
    </source>
</evidence>
<comment type="similarity">
    <text evidence="1">Belongs to the AfsR/DnrI/RedD regulatory family.</text>
</comment>